<dbReference type="AlphaFoldDB" id="A0A318SWF5"/>
<dbReference type="SUPFAM" id="SSF53448">
    <property type="entry name" value="Nucleotide-diphospho-sugar transferases"/>
    <property type="match status" value="1"/>
</dbReference>
<dbReference type="Proteomes" id="UP000248311">
    <property type="component" value="Unassembled WGS sequence"/>
</dbReference>
<gene>
    <name evidence="4" type="ORF">DFP88_102522</name>
</gene>
<dbReference type="Pfam" id="PF01501">
    <property type="entry name" value="Glyco_transf_8"/>
    <property type="match status" value="1"/>
</dbReference>
<evidence type="ECO:0000313" key="5">
    <source>
        <dbReference type="Proteomes" id="UP000248311"/>
    </source>
</evidence>
<sequence length="287" mass="31217">MTLPPIQIAYVTDMGLFRPTLLSILSALEAASGPIAVHLFGHGLTDTARAEAQRRAEALAPGALTVHQLDPALLAQARSPKAHITPVALGRMFLPRLLEGRVLYLDGDTLVTGDLSPLFALDLQGRPMGAVRDYVVTRRAARPARADRLQGTAQLMAPHPATDYFNSGVLLMDTAAIKATPGLAEAMTDMEAAAGYATVDQDRLNLLFKGQVHHLNPAWNCSWGRVGRQHRQMRGLDPSAQESEALAPRVLHFHGPHKPWGPLRLAALRRGPAAVLRYRRAERRLMG</sequence>
<name>A0A318SWF5_9RHOB</name>
<dbReference type="GO" id="GO:0046872">
    <property type="term" value="F:metal ion binding"/>
    <property type="evidence" value="ECO:0007669"/>
    <property type="project" value="UniProtKB-KW"/>
</dbReference>
<accession>A0A318SWF5</accession>
<organism evidence="4 5">
    <name type="scientific">Pseudoroseicyclus aestuarii</name>
    <dbReference type="NCBI Taxonomy" id="1795041"/>
    <lineage>
        <taxon>Bacteria</taxon>
        <taxon>Pseudomonadati</taxon>
        <taxon>Pseudomonadota</taxon>
        <taxon>Alphaproteobacteria</taxon>
        <taxon>Rhodobacterales</taxon>
        <taxon>Paracoccaceae</taxon>
        <taxon>Pseudoroseicyclus</taxon>
    </lineage>
</organism>
<dbReference type="InterPro" id="IPR002495">
    <property type="entry name" value="Glyco_trans_8"/>
</dbReference>
<dbReference type="InterPro" id="IPR029044">
    <property type="entry name" value="Nucleotide-diphossugar_trans"/>
</dbReference>
<evidence type="ECO:0000256" key="2">
    <source>
        <dbReference type="ARBA" id="ARBA00022679"/>
    </source>
</evidence>
<dbReference type="RefSeq" id="WP_181418584.1">
    <property type="nucleotide sequence ID" value="NZ_QJTE01000002.1"/>
</dbReference>
<dbReference type="EMBL" id="QJTE01000002">
    <property type="protein sequence ID" value="PYE84719.1"/>
    <property type="molecule type" value="Genomic_DNA"/>
</dbReference>
<reference evidence="4 5" key="1">
    <citation type="submission" date="2018-06" db="EMBL/GenBank/DDBJ databases">
        <title>Genomic Encyclopedia of Type Strains, Phase III (KMG-III): the genomes of soil and plant-associated and newly described type strains.</title>
        <authorList>
            <person name="Whitman W."/>
        </authorList>
    </citation>
    <scope>NUCLEOTIDE SEQUENCE [LARGE SCALE GENOMIC DNA]</scope>
    <source>
        <strain evidence="4 5">CECT 9025</strain>
    </source>
</reference>
<keyword evidence="2 4" id="KW-0808">Transferase</keyword>
<dbReference type="InterPro" id="IPR050748">
    <property type="entry name" value="Glycosyltrans_8_dom-fam"/>
</dbReference>
<protein>
    <submittedName>
        <fullName evidence="4">Lipopolysaccharide biosynthesis glycosyltransferase</fullName>
    </submittedName>
</protein>
<evidence type="ECO:0000256" key="1">
    <source>
        <dbReference type="ARBA" id="ARBA00022676"/>
    </source>
</evidence>
<dbReference type="PANTHER" id="PTHR13778:SF47">
    <property type="entry name" value="LIPOPOLYSACCHARIDE 1,3-GALACTOSYLTRANSFERASE"/>
    <property type="match status" value="1"/>
</dbReference>
<keyword evidence="5" id="KW-1185">Reference proteome</keyword>
<keyword evidence="1" id="KW-0328">Glycosyltransferase</keyword>
<evidence type="ECO:0000256" key="3">
    <source>
        <dbReference type="ARBA" id="ARBA00022723"/>
    </source>
</evidence>
<evidence type="ECO:0000313" key="4">
    <source>
        <dbReference type="EMBL" id="PYE84719.1"/>
    </source>
</evidence>
<dbReference type="Gene3D" id="3.90.550.10">
    <property type="entry name" value="Spore Coat Polysaccharide Biosynthesis Protein SpsA, Chain A"/>
    <property type="match status" value="1"/>
</dbReference>
<proteinExistence type="predicted"/>
<comment type="caution">
    <text evidence="4">The sequence shown here is derived from an EMBL/GenBank/DDBJ whole genome shotgun (WGS) entry which is preliminary data.</text>
</comment>
<dbReference type="GO" id="GO:0016757">
    <property type="term" value="F:glycosyltransferase activity"/>
    <property type="evidence" value="ECO:0007669"/>
    <property type="project" value="UniProtKB-KW"/>
</dbReference>
<dbReference type="PANTHER" id="PTHR13778">
    <property type="entry name" value="GLYCOSYLTRANSFERASE 8 DOMAIN-CONTAINING PROTEIN"/>
    <property type="match status" value="1"/>
</dbReference>
<keyword evidence="3" id="KW-0479">Metal-binding</keyword>